<gene>
    <name evidence="2" type="ORF">J2Z17_000734</name>
</gene>
<dbReference type="EMBL" id="JAGGJU010000002">
    <property type="protein sequence ID" value="MBP1849313.1"/>
    <property type="molecule type" value="Genomic_DNA"/>
</dbReference>
<dbReference type="NCBIfam" id="TIGR00004">
    <property type="entry name" value="Rid family detoxifying hydrolase"/>
    <property type="match status" value="1"/>
</dbReference>
<keyword evidence="2" id="KW-0378">Hydrolase</keyword>
<sequence length="138" mass="14484">MKTPISYAGFKPEDRPMGPAPLSSAILVGDTLYLSGQVAIDPHTREIVGSDVGTQSRQVIMNMEALLTSAGMTLADLVKVTIFLTDLGQFSAMNAVYGEMIPAPYPARSTVGITLNNERLLVEMEAVAVRSAGVGAGA</sequence>
<dbReference type="InterPro" id="IPR006056">
    <property type="entry name" value="RidA"/>
</dbReference>
<comment type="caution">
    <text evidence="2">The sequence shown here is derived from an EMBL/GenBank/DDBJ whole genome shotgun (WGS) entry which is preliminary data.</text>
</comment>
<dbReference type="CDD" id="cd00448">
    <property type="entry name" value="YjgF_YER057c_UK114_family"/>
    <property type="match status" value="1"/>
</dbReference>
<evidence type="ECO:0000313" key="2">
    <source>
        <dbReference type="EMBL" id="MBP1849313.1"/>
    </source>
</evidence>
<accession>A0ABS4DUD3</accession>
<dbReference type="EC" id="3.5.99.10" evidence="2"/>
<dbReference type="InterPro" id="IPR035959">
    <property type="entry name" value="RutC-like_sf"/>
</dbReference>
<dbReference type="GO" id="GO:0120241">
    <property type="term" value="F:2-iminobutanoate/2-iminopropanoate deaminase"/>
    <property type="evidence" value="ECO:0007669"/>
    <property type="project" value="UniProtKB-EC"/>
</dbReference>
<proteinExistence type="inferred from homology"/>
<protein>
    <submittedName>
        <fullName evidence="2">2-iminobutanoate/2-iminopropanoate deaminase</fullName>
        <ecNumber evidence="2">3.5.99.10</ecNumber>
    </submittedName>
</protein>
<dbReference type="SUPFAM" id="SSF55298">
    <property type="entry name" value="YjgF-like"/>
    <property type="match status" value="1"/>
</dbReference>
<dbReference type="PANTHER" id="PTHR11803">
    <property type="entry name" value="2-IMINOBUTANOATE/2-IMINOPROPANOATE DEAMINASE RIDA"/>
    <property type="match status" value="1"/>
</dbReference>
<dbReference type="Proteomes" id="UP000759443">
    <property type="component" value="Unassembled WGS sequence"/>
</dbReference>
<evidence type="ECO:0000313" key="3">
    <source>
        <dbReference type="Proteomes" id="UP000759443"/>
    </source>
</evidence>
<organism evidence="2 3">
    <name type="scientific">Rhizobium halophytocola</name>
    <dbReference type="NCBI Taxonomy" id="735519"/>
    <lineage>
        <taxon>Bacteria</taxon>
        <taxon>Pseudomonadati</taxon>
        <taxon>Pseudomonadota</taxon>
        <taxon>Alphaproteobacteria</taxon>
        <taxon>Hyphomicrobiales</taxon>
        <taxon>Rhizobiaceae</taxon>
        <taxon>Rhizobium/Agrobacterium group</taxon>
        <taxon>Rhizobium</taxon>
    </lineage>
</organism>
<reference evidence="2 3" key="1">
    <citation type="submission" date="2021-03" db="EMBL/GenBank/DDBJ databases">
        <title>Genomic Encyclopedia of Type Strains, Phase IV (KMG-IV): sequencing the most valuable type-strain genomes for metagenomic binning, comparative biology and taxonomic classification.</title>
        <authorList>
            <person name="Goeker M."/>
        </authorList>
    </citation>
    <scope>NUCLEOTIDE SEQUENCE [LARGE SCALE GENOMIC DNA]</scope>
    <source>
        <strain evidence="2 3">DSM 21600</strain>
    </source>
</reference>
<dbReference type="PANTHER" id="PTHR11803:SF39">
    <property type="entry name" value="2-IMINOBUTANOATE_2-IMINOPROPANOATE DEAMINASE"/>
    <property type="match status" value="1"/>
</dbReference>
<evidence type="ECO:0000256" key="1">
    <source>
        <dbReference type="ARBA" id="ARBA00010552"/>
    </source>
</evidence>
<dbReference type="Gene3D" id="3.30.1330.40">
    <property type="entry name" value="RutC-like"/>
    <property type="match status" value="1"/>
</dbReference>
<name>A0ABS4DUD3_9HYPH</name>
<dbReference type="InterPro" id="IPR006175">
    <property type="entry name" value="YjgF/YER057c/UK114"/>
</dbReference>
<dbReference type="Pfam" id="PF01042">
    <property type="entry name" value="Ribonuc_L-PSP"/>
    <property type="match status" value="1"/>
</dbReference>
<keyword evidence="3" id="KW-1185">Reference proteome</keyword>
<comment type="similarity">
    <text evidence="1">Belongs to the RutC family.</text>
</comment>